<dbReference type="PANTHER" id="PTHR13232:SF10">
    <property type="entry name" value="NAD(P)H-HYDRATE EPIMERASE"/>
    <property type="match status" value="1"/>
</dbReference>
<organism evidence="1 2">
    <name type="scientific">Pristionchus entomophagus</name>
    <dbReference type="NCBI Taxonomy" id="358040"/>
    <lineage>
        <taxon>Eukaryota</taxon>
        <taxon>Metazoa</taxon>
        <taxon>Ecdysozoa</taxon>
        <taxon>Nematoda</taxon>
        <taxon>Chromadorea</taxon>
        <taxon>Rhabditida</taxon>
        <taxon>Rhabditina</taxon>
        <taxon>Diplogasteromorpha</taxon>
        <taxon>Diplogasteroidea</taxon>
        <taxon>Neodiplogasteridae</taxon>
        <taxon>Pristionchus</taxon>
    </lineage>
</organism>
<protein>
    <submittedName>
        <fullName evidence="1">Uncharacterized protein</fullName>
    </submittedName>
</protein>
<sequence>AKVSGLSSSLDFGSLEKDTKMRKVYALKKIVNVMTSLIAPNDQSELMRLYLESLVPKAWMESSDTTLDKSPIVSTGLPYGERKVKTSDGTSLSIPNTIRLLQHVEDCALQLYKQKLEGIQTHNNVLAEVSEAMLDLRQGVDKSNEGWALKGKRKYVEYTKEAKAFAANLFHQGDGTGRKIDSAEVERLMKEQSNRTSV</sequence>
<proteinExistence type="predicted"/>
<dbReference type="EMBL" id="BTSX01000004">
    <property type="protein sequence ID" value="GMS92180.1"/>
    <property type="molecule type" value="Genomic_DNA"/>
</dbReference>
<accession>A0AAV5T9C6</accession>
<keyword evidence="2" id="KW-1185">Reference proteome</keyword>
<dbReference type="GO" id="GO:0052856">
    <property type="term" value="F:NAD(P)HX epimerase activity"/>
    <property type="evidence" value="ECO:0007669"/>
    <property type="project" value="TreeGrafter"/>
</dbReference>
<dbReference type="Proteomes" id="UP001432027">
    <property type="component" value="Unassembled WGS sequence"/>
</dbReference>
<feature type="non-terminal residue" evidence="1">
    <location>
        <position position="1"/>
    </location>
</feature>
<comment type="caution">
    <text evidence="1">The sequence shown here is derived from an EMBL/GenBank/DDBJ whole genome shotgun (WGS) entry which is preliminary data.</text>
</comment>
<dbReference type="GO" id="GO:0005739">
    <property type="term" value="C:mitochondrion"/>
    <property type="evidence" value="ECO:0007669"/>
    <property type="project" value="TreeGrafter"/>
</dbReference>
<evidence type="ECO:0000313" key="2">
    <source>
        <dbReference type="Proteomes" id="UP001432027"/>
    </source>
</evidence>
<dbReference type="PANTHER" id="PTHR13232">
    <property type="entry name" value="NAD(P)H-HYDRATE EPIMERASE"/>
    <property type="match status" value="1"/>
</dbReference>
<name>A0AAV5T9C6_9BILA</name>
<gene>
    <name evidence="1" type="ORF">PENTCL1PPCAC_14355</name>
</gene>
<reference evidence="1" key="1">
    <citation type="submission" date="2023-10" db="EMBL/GenBank/DDBJ databases">
        <title>Genome assembly of Pristionchus species.</title>
        <authorList>
            <person name="Yoshida K."/>
            <person name="Sommer R.J."/>
        </authorList>
    </citation>
    <scope>NUCLEOTIDE SEQUENCE</scope>
    <source>
        <strain evidence="1">RS0144</strain>
    </source>
</reference>
<evidence type="ECO:0000313" key="1">
    <source>
        <dbReference type="EMBL" id="GMS92180.1"/>
    </source>
</evidence>
<dbReference type="AlphaFoldDB" id="A0AAV5T9C6"/>
<dbReference type="InterPro" id="IPR032976">
    <property type="entry name" value="YJEFN_prot_NAXE-like"/>
</dbReference>